<name>A0AAW0QSJ5_9PEZI</name>
<accession>A0AAW0QSJ5</accession>
<gene>
    <name evidence="1" type="ORF">PG999_005805</name>
</gene>
<sequence>MATAETAKLGAPHAPKPASKSAFLEFEQELKHLLKHERKDKAKHELPYFEPLAHLSDEDLTSFTVDDFVSVRHAEVAYGHILFGKLRIPAMPETGPCYIHFRAFEPGPEEGKTAEIHSIHTIRAELPDGGFAYKAVFSKDDALEWFDT</sequence>
<organism evidence="1 2">
    <name type="scientific">Apiospora kogelbergensis</name>
    <dbReference type="NCBI Taxonomy" id="1337665"/>
    <lineage>
        <taxon>Eukaryota</taxon>
        <taxon>Fungi</taxon>
        <taxon>Dikarya</taxon>
        <taxon>Ascomycota</taxon>
        <taxon>Pezizomycotina</taxon>
        <taxon>Sordariomycetes</taxon>
        <taxon>Xylariomycetidae</taxon>
        <taxon>Amphisphaeriales</taxon>
        <taxon>Apiosporaceae</taxon>
        <taxon>Apiospora</taxon>
    </lineage>
</organism>
<keyword evidence="2" id="KW-1185">Reference proteome</keyword>
<dbReference type="Proteomes" id="UP001392437">
    <property type="component" value="Unassembled WGS sequence"/>
</dbReference>
<reference evidence="1 2" key="1">
    <citation type="submission" date="2023-01" db="EMBL/GenBank/DDBJ databases">
        <title>Analysis of 21 Apiospora genomes using comparative genomics revels a genus with tremendous synthesis potential of carbohydrate active enzymes and secondary metabolites.</title>
        <authorList>
            <person name="Sorensen T."/>
        </authorList>
    </citation>
    <scope>NUCLEOTIDE SEQUENCE [LARGE SCALE GENOMIC DNA]</scope>
    <source>
        <strain evidence="1 2">CBS 117206</strain>
    </source>
</reference>
<evidence type="ECO:0000313" key="2">
    <source>
        <dbReference type="Proteomes" id="UP001392437"/>
    </source>
</evidence>
<evidence type="ECO:0000313" key="1">
    <source>
        <dbReference type="EMBL" id="KAK8113736.1"/>
    </source>
</evidence>
<comment type="caution">
    <text evidence="1">The sequence shown here is derived from an EMBL/GenBank/DDBJ whole genome shotgun (WGS) entry which is preliminary data.</text>
</comment>
<dbReference type="EMBL" id="JAQQWP010000006">
    <property type="protein sequence ID" value="KAK8113736.1"/>
    <property type="molecule type" value="Genomic_DNA"/>
</dbReference>
<dbReference type="AlphaFoldDB" id="A0AAW0QSJ5"/>
<proteinExistence type="predicted"/>
<protein>
    <submittedName>
        <fullName evidence="1">Uncharacterized protein</fullName>
    </submittedName>
</protein>